<accession>A0A1I4IIB0</accession>
<dbReference type="Pfam" id="PF04295">
    <property type="entry name" value="GD_AH_second"/>
    <property type="match status" value="1"/>
</dbReference>
<evidence type="ECO:0000313" key="6">
    <source>
        <dbReference type="Proteomes" id="UP000199006"/>
    </source>
</evidence>
<dbReference type="InterPro" id="IPR044144">
    <property type="entry name" value="SAF_UxaA/GarD"/>
</dbReference>
<dbReference type="SMART" id="SM00858">
    <property type="entry name" value="SAF"/>
    <property type="match status" value="1"/>
</dbReference>
<dbReference type="Gene3D" id="2.30.130.110">
    <property type="match status" value="1"/>
</dbReference>
<evidence type="ECO:0000256" key="2">
    <source>
        <dbReference type="ARBA" id="ARBA00023239"/>
    </source>
</evidence>
<dbReference type="AlphaFoldDB" id="A0A1I4IIB0"/>
<protein>
    <recommendedName>
        <fullName evidence="3">Galactarate dehydratase</fullName>
        <ecNumber evidence="3">4.2.1.42</ecNumber>
    </recommendedName>
</protein>
<comment type="similarity">
    <text evidence="1">Belongs to the UxaA family.</text>
</comment>
<proteinExistence type="inferred from homology"/>
<dbReference type="InterPro" id="IPR052172">
    <property type="entry name" value="UxaA_altronate/galactarate_dh"/>
</dbReference>
<dbReference type="Proteomes" id="UP000199006">
    <property type="component" value="Unassembled WGS sequence"/>
</dbReference>
<dbReference type="GO" id="GO:0046392">
    <property type="term" value="P:galactarate catabolic process"/>
    <property type="evidence" value="ECO:0007669"/>
    <property type="project" value="UniProtKB-UniRule"/>
</dbReference>
<gene>
    <name evidence="5" type="ORF">SAMN02983006_01422</name>
</gene>
<evidence type="ECO:0000313" key="5">
    <source>
        <dbReference type="EMBL" id="SFL53807.1"/>
    </source>
</evidence>
<evidence type="ECO:0000259" key="4">
    <source>
        <dbReference type="SMART" id="SM00858"/>
    </source>
</evidence>
<name>A0A1I4IIB0_9FIRM</name>
<sequence length="502" mass="55047">MKKNIQLIKIHPEDNVKIVVNTDGIKQGTRLEDGIIIKENIPQGHKVALRDFKKGDKIIRYANVIAYAAEDITQGAWINENNVRLPESPKLENLEFGTNIKKYEPLEGYTFEGYKNEDGSVGVKNLLAIFTCVQCVEGVINKAIEKVKNNILRNYPNVDGIVPINHNYGCGVAINSPDAKIPIQTLKNLSQNPNFGDLLVLSLGCEKLEANKLFKNEDKKTIILQKESGFEEMQDTIISAIKSSLKKLNRRKRKEFPLSELVVGVQCGGSDSFSGITANPAVGYAVDLLVQAGASVIFSEVSEVRDGLNLIAPRIKDKKVAKKLKSEIAWYDDYLNSGDVDRDANPTPGNKKGGLVNIVEKSLGSIQKSGTLEIVDVLGPGEKLNNRGLNFGATPASDFICGTLQLAAGINLQVFTTGRGTPYGLAAAPVIKVSSRSELKEKWKDLIDINAGRIINGEVTIEEVGKEIFNYVIEVASGEKITWADKWKIENRLCLFNPAPVT</sequence>
<evidence type="ECO:0000256" key="1">
    <source>
        <dbReference type="ARBA" id="ARBA00010986"/>
    </source>
</evidence>
<dbReference type="PANTHER" id="PTHR30536">
    <property type="entry name" value="ALTRONATE/GALACTARATE DEHYDRATASE"/>
    <property type="match status" value="1"/>
</dbReference>
<reference evidence="5 6" key="1">
    <citation type="submission" date="2016-10" db="EMBL/GenBank/DDBJ databases">
        <authorList>
            <person name="de Groot N.N."/>
        </authorList>
    </citation>
    <scope>NUCLEOTIDE SEQUENCE [LARGE SCALE GENOMIC DNA]</scope>
    <source>
        <strain evidence="5 6">ATCC 51327</strain>
    </source>
</reference>
<evidence type="ECO:0000256" key="3">
    <source>
        <dbReference type="NCBIfam" id="TIGR03248"/>
    </source>
</evidence>
<dbReference type="InterPro" id="IPR048332">
    <property type="entry name" value="GD_AH_C"/>
</dbReference>
<dbReference type="STRING" id="29563.SAMN02983006_01422"/>
<keyword evidence="2" id="KW-0456">Lyase</keyword>
<feature type="domain" description="SAF" evidence="4">
    <location>
        <begin position="16"/>
        <end position="84"/>
    </location>
</feature>
<keyword evidence="6" id="KW-1185">Reference proteome</keyword>
<dbReference type="RefSeq" id="WP_089861436.1">
    <property type="nucleotide sequence ID" value="NZ_FOTI01000017.1"/>
</dbReference>
<dbReference type="InterPro" id="IPR017654">
    <property type="entry name" value="GarD-like"/>
</dbReference>
<dbReference type="NCBIfam" id="TIGR03248">
    <property type="entry name" value="galactar-dH20"/>
    <property type="match status" value="1"/>
</dbReference>
<dbReference type="CDD" id="cd11613">
    <property type="entry name" value="SAF_AH_GD"/>
    <property type="match status" value="1"/>
</dbReference>
<organism evidence="5 6">
    <name type="scientific">Halanaerobium salsuginis</name>
    <dbReference type="NCBI Taxonomy" id="29563"/>
    <lineage>
        <taxon>Bacteria</taxon>
        <taxon>Bacillati</taxon>
        <taxon>Bacillota</taxon>
        <taxon>Clostridia</taxon>
        <taxon>Halanaerobiales</taxon>
        <taxon>Halanaerobiaceae</taxon>
        <taxon>Halanaerobium</taxon>
    </lineage>
</organism>
<dbReference type="PANTHER" id="PTHR30536:SF1">
    <property type="entry name" value="GALACTARATE DEHYDRATASE (L-THREO-FORMING)"/>
    <property type="match status" value="1"/>
</dbReference>
<dbReference type="OrthoDB" id="9804574at2"/>
<dbReference type="GO" id="GO:0019698">
    <property type="term" value="P:D-galacturonate catabolic process"/>
    <property type="evidence" value="ECO:0007669"/>
    <property type="project" value="TreeGrafter"/>
</dbReference>
<dbReference type="GO" id="GO:0008867">
    <property type="term" value="F:galactarate dehydratase activity"/>
    <property type="evidence" value="ECO:0007669"/>
    <property type="project" value="UniProtKB-UniRule"/>
</dbReference>
<dbReference type="EMBL" id="FOTI01000017">
    <property type="protein sequence ID" value="SFL53807.1"/>
    <property type="molecule type" value="Genomic_DNA"/>
</dbReference>
<dbReference type="InterPro" id="IPR013974">
    <property type="entry name" value="SAF"/>
</dbReference>
<dbReference type="InterPro" id="IPR007392">
    <property type="entry name" value="GD_AH_second"/>
</dbReference>
<dbReference type="EC" id="4.2.1.42" evidence="3"/>
<dbReference type="Pfam" id="PF20629">
    <property type="entry name" value="GD_AH_C"/>
    <property type="match status" value="1"/>
</dbReference>